<evidence type="ECO:0000256" key="3">
    <source>
        <dbReference type="ARBA" id="ARBA00022777"/>
    </source>
</evidence>
<feature type="binding site" evidence="5">
    <location>
        <position position="41"/>
    </location>
    <ligand>
        <name>ATP</name>
        <dbReference type="ChEBI" id="CHEBI:30616"/>
    </ligand>
</feature>
<protein>
    <submittedName>
        <fullName evidence="8">Serine/threonine protein kinase</fullName>
    </submittedName>
</protein>
<dbReference type="GO" id="GO:0005524">
    <property type="term" value="F:ATP binding"/>
    <property type="evidence" value="ECO:0007669"/>
    <property type="project" value="UniProtKB-UniRule"/>
</dbReference>
<name>Q01ZL0_SOLUE</name>
<dbReference type="InterPro" id="IPR011042">
    <property type="entry name" value="6-blade_b-propeller_TolB-like"/>
</dbReference>
<dbReference type="AlphaFoldDB" id="Q01ZL0"/>
<evidence type="ECO:0000256" key="6">
    <source>
        <dbReference type="SAM" id="MobiDB-lite"/>
    </source>
</evidence>
<dbReference type="Pfam" id="PF00069">
    <property type="entry name" value="Pkinase"/>
    <property type="match status" value="1"/>
</dbReference>
<reference evidence="8" key="1">
    <citation type="submission" date="2006-10" db="EMBL/GenBank/DDBJ databases">
        <title>Complete sequence of Solibacter usitatus Ellin6076.</title>
        <authorList>
            <consortium name="US DOE Joint Genome Institute"/>
            <person name="Copeland A."/>
            <person name="Lucas S."/>
            <person name="Lapidus A."/>
            <person name="Barry K."/>
            <person name="Detter J.C."/>
            <person name="Glavina del Rio T."/>
            <person name="Hammon N."/>
            <person name="Israni S."/>
            <person name="Dalin E."/>
            <person name="Tice H."/>
            <person name="Pitluck S."/>
            <person name="Thompson L.S."/>
            <person name="Brettin T."/>
            <person name="Bruce D."/>
            <person name="Han C."/>
            <person name="Tapia R."/>
            <person name="Gilna P."/>
            <person name="Schmutz J."/>
            <person name="Larimer F."/>
            <person name="Land M."/>
            <person name="Hauser L."/>
            <person name="Kyrpides N."/>
            <person name="Mikhailova N."/>
            <person name="Janssen P.H."/>
            <person name="Kuske C.R."/>
            <person name="Richardson P."/>
        </authorList>
    </citation>
    <scope>NUCLEOTIDE SEQUENCE</scope>
    <source>
        <strain evidence="8">Ellin6076</strain>
    </source>
</reference>
<dbReference type="PROSITE" id="PS00107">
    <property type="entry name" value="PROTEIN_KINASE_ATP"/>
    <property type="match status" value="1"/>
</dbReference>
<dbReference type="SMART" id="SM00220">
    <property type="entry name" value="S_TKc"/>
    <property type="match status" value="1"/>
</dbReference>
<dbReference type="SUPFAM" id="SSF82171">
    <property type="entry name" value="DPP6 N-terminal domain-like"/>
    <property type="match status" value="1"/>
</dbReference>
<dbReference type="eggNOG" id="COG0823">
    <property type="taxonomic scope" value="Bacteria"/>
</dbReference>
<keyword evidence="3 8" id="KW-0418">Kinase</keyword>
<dbReference type="InterPro" id="IPR017441">
    <property type="entry name" value="Protein_kinase_ATP_BS"/>
</dbReference>
<dbReference type="EMBL" id="CP000473">
    <property type="protein sequence ID" value="ABJ84905.1"/>
    <property type="molecule type" value="Genomic_DNA"/>
</dbReference>
<evidence type="ECO:0000256" key="1">
    <source>
        <dbReference type="ARBA" id="ARBA00022679"/>
    </source>
</evidence>
<keyword evidence="1" id="KW-0808">Transferase</keyword>
<dbReference type="Pfam" id="PF07676">
    <property type="entry name" value="PD40"/>
    <property type="match status" value="2"/>
</dbReference>
<gene>
    <name evidence="8" type="ordered locus">Acid_3938</name>
</gene>
<dbReference type="InterPro" id="IPR011009">
    <property type="entry name" value="Kinase-like_dom_sf"/>
</dbReference>
<sequence>MPLTPGTRLGPYEILAPIGAGGMGEVYKAADTSLDREVAIKVLPHAFAQDPDRLGRFEREAKILASLNHPNIAQIFGVEGGALVMELVSGQTLSERIAEGPVPVAEALRIVAQIAEALAAAHDRGVIHRDLKPANVKLSPDGRVKVLDFGLAKSLSGGGSGADSRAETLTAAMTEAGTVLGTPGYMSPEQTRGIATDKRTDIWAVGCVLYELLTGRRTFRGGTFGDTIAAVLEREPDWDALPPSTPPRVLGLLQRCLRKDMGRRARDAGDIAIEIEQVLAEPAGSRLSGRMVSRPGSRWLRAAPFLIAAIAIAAALAGGYVQRRIGSSSAGSLTRLTALLPPAHRFATGSCTDLAVSPDGKFLAYIGLREGSRQLFFRAMDSLETTALPGTEGASDTVFFSPDGLWVGFLQGRPNVLKKISIGGGLPVTVANTQGCGGDWGADGQIRFGRLDGIFQVPAGGGAVKTLIATDLSKGERGLGAPQLLPDGKSLLLSVSTDEGTQIAVQRLATGERHILVKGDDPRVRNSAARYAAGFLFYSQADSLMAAPFNPERLELTGPPLPIARGAGQIGPQFGLSRSAGTLVYVQAEAPPPSTLVWVDRKGAEESAGPAPRDYSTPRVSPDGRKLAVAADSDIWVYDIPRGTLTRITFSGDNRSPVWTPDGKRITYVANGKISWSLLDGSAHAETLWNGAFGLPTSWAPDGKRLLFTQLGTSNHTDVSILSVEGERKVSPILQSRFRAGQAAFSPDGRRMAYTSDESARPEIYVQEFPGPGGKVQVSSQGGLDPVWGRQGRELFYRSGGKMMAVDIEAGTARVLFEARYNGGYDVSADGQRFLMVKSGGAAPPVTELNVVLNWPGDSKLSRSAR</sequence>
<dbReference type="SUPFAM" id="SSF56112">
    <property type="entry name" value="Protein kinase-like (PK-like)"/>
    <property type="match status" value="1"/>
</dbReference>
<dbReference type="HOGENOM" id="CLU_012906_0_0_0"/>
<dbReference type="InterPro" id="IPR011659">
    <property type="entry name" value="WD40"/>
</dbReference>
<evidence type="ECO:0000256" key="5">
    <source>
        <dbReference type="PROSITE-ProRule" id="PRU10141"/>
    </source>
</evidence>
<keyword evidence="4 5" id="KW-0067">ATP-binding</keyword>
<dbReference type="InterPro" id="IPR000719">
    <property type="entry name" value="Prot_kinase_dom"/>
</dbReference>
<dbReference type="CDD" id="cd14014">
    <property type="entry name" value="STKc_PknB_like"/>
    <property type="match status" value="1"/>
</dbReference>
<proteinExistence type="predicted"/>
<keyword evidence="2 5" id="KW-0547">Nucleotide-binding</keyword>
<feature type="region of interest" description="Disordered" evidence="6">
    <location>
        <begin position="603"/>
        <end position="623"/>
    </location>
</feature>
<evidence type="ECO:0000259" key="7">
    <source>
        <dbReference type="PROSITE" id="PS50011"/>
    </source>
</evidence>
<evidence type="ECO:0000256" key="4">
    <source>
        <dbReference type="ARBA" id="ARBA00022840"/>
    </source>
</evidence>
<dbReference type="PANTHER" id="PTHR43289">
    <property type="entry name" value="MITOGEN-ACTIVATED PROTEIN KINASE KINASE KINASE 20-RELATED"/>
    <property type="match status" value="1"/>
</dbReference>
<accession>Q01ZL0</accession>
<dbReference type="KEGG" id="sus:Acid_3938"/>
<feature type="domain" description="Protein kinase" evidence="7">
    <location>
        <begin position="12"/>
        <end position="279"/>
    </location>
</feature>
<dbReference type="SUPFAM" id="SSF69304">
    <property type="entry name" value="Tricorn protease N-terminal domain"/>
    <property type="match status" value="1"/>
</dbReference>
<dbReference type="InParanoid" id="Q01ZL0"/>
<evidence type="ECO:0000256" key="2">
    <source>
        <dbReference type="ARBA" id="ARBA00022741"/>
    </source>
</evidence>
<organism evidence="8">
    <name type="scientific">Solibacter usitatus (strain Ellin6076)</name>
    <dbReference type="NCBI Taxonomy" id="234267"/>
    <lineage>
        <taxon>Bacteria</taxon>
        <taxon>Pseudomonadati</taxon>
        <taxon>Acidobacteriota</taxon>
        <taxon>Terriglobia</taxon>
        <taxon>Bryobacterales</taxon>
        <taxon>Solibacteraceae</taxon>
        <taxon>Candidatus Solibacter</taxon>
    </lineage>
</organism>
<dbReference type="OrthoDB" id="101360at2"/>
<evidence type="ECO:0000313" key="8">
    <source>
        <dbReference type="EMBL" id="ABJ84905.1"/>
    </source>
</evidence>
<dbReference type="STRING" id="234267.Acid_3938"/>
<dbReference type="GO" id="GO:0004674">
    <property type="term" value="F:protein serine/threonine kinase activity"/>
    <property type="evidence" value="ECO:0007669"/>
    <property type="project" value="UniProtKB-KW"/>
</dbReference>
<keyword evidence="8" id="KW-0723">Serine/threonine-protein kinase</keyword>
<dbReference type="Gene3D" id="3.30.200.20">
    <property type="entry name" value="Phosphorylase Kinase, domain 1"/>
    <property type="match status" value="1"/>
</dbReference>
<dbReference type="Gene3D" id="2.120.10.30">
    <property type="entry name" value="TolB, C-terminal domain"/>
    <property type="match status" value="3"/>
</dbReference>
<dbReference type="eggNOG" id="COG0515">
    <property type="taxonomic scope" value="Bacteria"/>
</dbReference>
<dbReference type="PANTHER" id="PTHR43289:SF30">
    <property type="entry name" value="NON-SPECIFIC SERINE_THREONINE PROTEIN KINASE"/>
    <property type="match status" value="1"/>
</dbReference>
<dbReference type="PROSITE" id="PS50011">
    <property type="entry name" value="PROTEIN_KINASE_DOM"/>
    <property type="match status" value="1"/>
</dbReference>
<dbReference type="Gene3D" id="1.10.510.10">
    <property type="entry name" value="Transferase(Phosphotransferase) domain 1"/>
    <property type="match status" value="1"/>
</dbReference>